<dbReference type="Gene3D" id="1.10.510.10">
    <property type="entry name" value="Transferase(Phosphotransferase) domain 1"/>
    <property type="match status" value="1"/>
</dbReference>
<protein>
    <recommendedName>
        <fullName evidence="19">Receptor-like serine/threonine-protein kinase</fullName>
        <ecNumber evidence="19">2.7.11.1</ecNumber>
    </recommendedName>
</protein>
<comment type="caution">
    <text evidence="23">The sequence shown here is derived from an EMBL/GenBank/DDBJ whole genome shotgun (WGS) entry which is preliminary data.</text>
</comment>
<keyword evidence="9 19" id="KW-0547">Nucleotide-binding</keyword>
<dbReference type="CDD" id="cd01098">
    <property type="entry name" value="PAN_AP_plant"/>
    <property type="match status" value="1"/>
</dbReference>
<dbReference type="GO" id="GO:0004674">
    <property type="term" value="F:protein serine/threonine kinase activity"/>
    <property type="evidence" value="ECO:0007669"/>
    <property type="project" value="UniProtKB-KW"/>
</dbReference>
<reference evidence="23" key="1">
    <citation type="submission" date="2024-03" db="EMBL/GenBank/DDBJ databases">
        <title>WGS assembly of Saponaria officinalis var. Norfolk2.</title>
        <authorList>
            <person name="Jenkins J."/>
            <person name="Shu S."/>
            <person name="Grimwood J."/>
            <person name="Barry K."/>
            <person name="Goodstein D."/>
            <person name="Schmutz J."/>
            <person name="Leebens-Mack J."/>
            <person name="Osbourn A."/>
        </authorList>
    </citation>
    <scope>NUCLEOTIDE SEQUENCE [LARGE SCALE GENOMIC DNA]</scope>
    <source>
        <strain evidence="23">JIC</strain>
    </source>
</reference>
<keyword evidence="13" id="KW-0472">Membrane</keyword>
<dbReference type="CDD" id="cd00028">
    <property type="entry name" value="B_lectin"/>
    <property type="match status" value="1"/>
</dbReference>
<dbReference type="InterPro" id="IPR003609">
    <property type="entry name" value="Pan_app"/>
</dbReference>
<evidence type="ECO:0000256" key="5">
    <source>
        <dbReference type="ARBA" id="ARBA00022679"/>
    </source>
</evidence>
<evidence type="ECO:0000256" key="12">
    <source>
        <dbReference type="ARBA" id="ARBA00022989"/>
    </source>
</evidence>
<comment type="catalytic activity">
    <reaction evidence="17 19">
        <text>L-threonyl-[protein] + ATP = O-phospho-L-threonyl-[protein] + ADP + H(+)</text>
        <dbReference type="Rhea" id="RHEA:46608"/>
        <dbReference type="Rhea" id="RHEA-COMP:11060"/>
        <dbReference type="Rhea" id="RHEA-COMP:11605"/>
        <dbReference type="ChEBI" id="CHEBI:15378"/>
        <dbReference type="ChEBI" id="CHEBI:30013"/>
        <dbReference type="ChEBI" id="CHEBI:30616"/>
        <dbReference type="ChEBI" id="CHEBI:61977"/>
        <dbReference type="ChEBI" id="CHEBI:456216"/>
        <dbReference type="EC" id="2.7.11.1"/>
    </reaction>
</comment>
<evidence type="ECO:0000256" key="14">
    <source>
        <dbReference type="ARBA" id="ARBA00023157"/>
    </source>
</evidence>
<evidence type="ECO:0000256" key="3">
    <source>
        <dbReference type="ARBA" id="ARBA00022527"/>
    </source>
</evidence>
<dbReference type="FunFam" id="1.10.510.10:FF:000060">
    <property type="entry name" value="G-type lectin S-receptor-like serine/threonine-protein kinase"/>
    <property type="match status" value="1"/>
</dbReference>
<dbReference type="InterPro" id="IPR000858">
    <property type="entry name" value="S_locus_glycoprot_dom"/>
</dbReference>
<evidence type="ECO:0000256" key="13">
    <source>
        <dbReference type="ARBA" id="ARBA00023136"/>
    </source>
</evidence>
<keyword evidence="5 19" id="KW-0808">Transferase</keyword>
<dbReference type="CDD" id="cd14066">
    <property type="entry name" value="STKc_IRAK"/>
    <property type="match status" value="1"/>
</dbReference>
<keyword evidence="8" id="KW-0430">Lectin</keyword>
<feature type="domain" description="Protein kinase" evidence="20">
    <location>
        <begin position="497"/>
        <end position="784"/>
    </location>
</feature>
<dbReference type="PANTHER" id="PTHR27002:SF1082">
    <property type="entry name" value="OS06G0693000 PROTEIN"/>
    <property type="match status" value="1"/>
</dbReference>
<organism evidence="23 24">
    <name type="scientific">Saponaria officinalis</name>
    <name type="common">Common soapwort</name>
    <name type="synonym">Lychnis saponaria</name>
    <dbReference type="NCBI Taxonomy" id="3572"/>
    <lineage>
        <taxon>Eukaryota</taxon>
        <taxon>Viridiplantae</taxon>
        <taxon>Streptophyta</taxon>
        <taxon>Embryophyta</taxon>
        <taxon>Tracheophyta</taxon>
        <taxon>Spermatophyta</taxon>
        <taxon>Magnoliopsida</taxon>
        <taxon>eudicotyledons</taxon>
        <taxon>Gunneridae</taxon>
        <taxon>Pentapetalae</taxon>
        <taxon>Caryophyllales</taxon>
        <taxon>Caryophyllaceae</taxon>
        <taxon>Caryophylleae</taxon>
        <taxon>Saponaria</taxon>
    </lineage>
</organism>
<dbReference type="GO" id="GO:0030246">
    <property type="term" value="F:carbohydrate binding"/>
    <property type="evidence" value="ECO:0007669"/>
    <property type="project" value="UniProtKB-KW"/>
</dbReference>
<dbReference type="SMART" id="SM00220">
    <property type="entry name" value="S_TKc"/>
    <property type="match status" value="1"/>
</dbReference>
<keyword evidence="12" id="KW-1133">Transmembrane helix</keyword>
<evidence type="ECO:0000256" key="11">
    <source>
        <dbReference type="ARBA" id="ARBA00022840"/>
    </source>
</evidence>
<dbReference type="EMBL" id="JBDFQZ010000006">
    <property type="protein sequence ID" value="KAK9714804.1"/>
    <property type="molecule type" value="Genomic_DNA"/>
</dbReference>
<evidence type="ECO:0000256" key="1">
    <source>
        <dbReference type="ARBA" id="ARBA00004251"/>
    </source>
</evidence>
<dbReference type="PIRSF" id="PIRSF000641">
    <property type="entry name" value="SRK"/>
    <property type="match status" value="1"/>
</dbReference>
<evidence type="ECO:0000256" key="16">
    <source>
        <dbReference type="ARBA" id="ARBA00023180"/>
    </source>
</evidence>
<evidence type="ECO:0000256" key="6">
    <source>
        <dbReference type="ARBA" id="ARBA00022692"/>
    </source>
</evidence>
<proteinExistence type="inferred from homology"/>
<dbReference type="InterPro" id="IPR036426">
    <property type="entry name" value="Bulb-type_lectin_dom_sf"/>
</dbReference>
<dbReference type="Gene3D" id="3.30.200.20">
    <property type="entry name" value="Phosphorylase Kinase, domain 1"/>
    <property type="match status" value="1"/>
</dbReference>
<dbReference type="AlphaFoldDB" id="A0AAW1K5N7"/>
<dbReference type="Gene3D" id="2.90.10.10">
    <property type="entry name" value="Bulb-type lectin domain"/>
    <property type="match status" value="1"/>
</dbReference>
<keyword evidence="14" id="KW-1015">Disulfide bond</keyword>
<evidence type="ECO:0000256" key="18">
    <source>
        <dbReference type="ARBA" id="ARBA00048679"/>
    </source>
</evidence>
<comment type="catalytic activity">
    <reaction evidence="18 19">
        <text>L-seryl-[protein] + ATP = O-phospho-L-seryl-[protein] + ADP + H(+)</text>
        <dbReference type="Rhea" id="RHEA:17989"/>
        <dbReference type="Rhea" id="RHEA-COMP:9863"/>
        <dbReference type="Rhea" id="RHEA-COMP:11604"/>
        <dbReference type="ChEBI" id="CHEBI:15378"/>
        <dbReference type="ChEBI" id="CHEBI:29999"/>
        <dbReference type="ChEBI" id="CHEBI:30616"/>
        <dbReference type="ChEBI" id="CHEBI:83421"/>
        <dbReference type="ChEBI" id="CHEBI:456216"/>
        <dbReference type="EC" id="2.7.11.1"/>
    </reaction>
</comment>
<evidence type="ECO:0000256" key="8">
    <source>
        <dbReference type="ARBA" id="ARBA00022734"/>
    </source>
</evidence>
<dbReference type="InterPro" id="IPR011009">
    <property type="entry name" value="Kinase-like_dom_sf"/>
</dbReference>
<dbReference type="PROSITE" id="PS50011">
    <property type="entry name" value="PROTEIN_KINASE_DOM"/>
    <property type="match status" value="1"/>
</dbReference>
<evidence type="ECO:0000256" key="4">
    <source>
        <dbReference type="ARBA" id="ARBA00022536"/>
    </source>
</evidence>
<dbReference type="SUPFAM" id="SSF51110">
    <property type="entry name" value="alpha-D-mannose-specific plant lectins"/>
    <property type="match status" value="1"/>
</dbReference>
<dbReference type="SMART" id="SM00108">
    <property type="entry name" value="B_lectin"/>
    <property type="match status" value="1"/>
</dbReference>
<gene>
    <name evidence="23" type="ORF">RND81_06G121500</name>
</gene>
<evidence type="ECO:0000259" key="20">
    <source>
        <dbReference type="PROSITE" id="PS50011"/>
    </source>
</evidence>
<evidence type="ECO:0000259" key="22">
    <source>
        <dbReference type="PROSITE" id="PS50948"/>
    </source>
</evidence>
<keyword evidence="11 19" id="KW-0067">ATP-binding</keyword>
<dbReference type="FunFam" id="2.90.10.10:FF:000005">
    <property type="entry name" value="G-type lectin S-receptor-like serine/threonine-protein kinase"/>
    <property type="match status" value="1"/>
</dbReference>
<dbReference type="Pfam" id="PF00954">
    <property type="entry name" value="S_locus_glycop"/>
    <property type="match status" value="1"/>
</dbReference>
<dbReference type="InterPro" id="IPR001480">
    <property type="entry name" value="Bulb-type_lectin_dom"/>
</dbReference>
<dbReference type="SMART" id="SM00473">
    <property type="entry name" value="PAN_AP"/>
    <property type="match status" value="1"/>
</dbReference>
<dbReference type="PROSITE" id="PS00108">
    <property type="entry name" value="PROTEIN_KINASE_ST"/>
    <property type="match status" value="1"/>
</dbReference>
<evidence type="ECO:0000256" key="2">
    <source>
        <dbReference type="ARBA" id="ARBA00022475"/>
    </source>
</evidence>
<dbReference type="InterPro" id="IPR000719">
    <property type="entry name" value="Prot_kinase_dom"/>
</dbReference>
<evidence type="ECO:0000256" key="10">
    <source>
        <dbReference type="ARBA" id="ARBA00022777"/>
    </source>
</evidence>
<keyword evidence="15" id="KW-0675">Receptor</keyword>
<keyword evidence="6" id="KW-0812">Transmembrane</keyword>
<dbReference type="Pfam" id="PF07714">
    <property type="entry name" value="PK_Tyr_Ser-Thr"/>
    <property type="match status" value="1"/>
</dbReference>
<dbReference type="Pfam" id="PF01453">
    <property type="entry name" value="B_lectin"/>
    <property type="match status" value="1"/>
</dbReference>
<keyword evidence="16" id="KW-0325">Glycoprotein</keyword>
<dbReference type="InterPro" id="IPR008271">
    <property type="entry name" value="Ser/Thr_kinase_AS"/>
</dbReference>
<dbReference type="GO" id="GO:0005524">
    <property type="term" value="F:ATP binding"/>
    <property type="evidence" value="ECO:0007669"/>
    <property type="project" value="UniProtKB-KW"/>
</dbReference>
<keyword evidence="3 19" id="KW-0723">Serine/threonine-protein kinase</keyword>
<evidence type="ECO:0000313" key="24">
    <source>
        <dbReference type="Proteomes" id="UP001443914"/>
    </source>
</evidence>
<name>A0AAW1K5N7_SAPOF</name>
<dbReference type="PROSITE" id="PS50927">
    <property type="entry name" value="BULB_LECTIN"/>
    <property type="match status" value="1"/>
</dbReference>
<keyword evidence="4" id="KW-0245">EGF-like domain</keyword>
<dbReference type="FunFam" id="3.30.200.20:FF:000330">
    <property type="entry name" value="G-type lectin S-receptor-like serine/threonine-protein kinase At4g03230"/>
    <property type="match status" value="1"/>
</dbReference>
<evidence type="ECO:0000256" key="7">
    <source>
        <dbReference type="ARBA" id="ARBA00022729"/>
    </source>
</evidence>
<keyword evidence="2" id="KW-1003">Cell membrane</keyword>
<dbReference type="Proteomes" id="UP001443914">
    <property type="component" value="Unassembled WGS sequence"/>
</dbReference>
<dbReference type="EC" id="2.7.11.1" evidence="19"/>
<keyword evidence="7" id="KW-0732">Signal</keyword>
<sequence length="816" mass="92328">MFVSAANSITTPQILKDPETLISNNAKFKMGFFSPNDSTNRYLGIWFNINSSDNNLEIIWVANRDSPIKDSSALLKFSDDGNLQVTDEQDKIYWSSNALYKVNSSVAQLLNTGNLNLLPEDSNTTIWQSFDHPTDSFLAGIKINFNKSIYDMKVNFRSWKSANDPSSGRFRLVCLPRDIPEFFIVDDHGDTTETSYEPYWRSGPWNGYLFLGVPLYSTVASGFNVDDHGDTAEISYENADQSLFERYVLTYDGILRQKIWDEDTNTWEINWQSLLSECDAYGKCGAFAMCNPKTQPICECLKGFQPKNLDEWSKGNWTNGCVRRTELQCRAGKVDKFLQLTHVKVPDYAHWVFSYPDDCQKICLGECSCLAYSYYSGIGCMLWNESVVDVQQYSSDGADLFIRLDASELPDEPVKPDESGKRKTIIAVTVSLSAFVSILSIYCLWKWMGHRYVKRAKTPPKEGQRQNIFGGTAGYSSDFHDLPLFEFTKLAAATNDFSETNKLGQGGFGPVYKGKLEDGQEIAVKRLSRASGQGLEEFMNEVLLISKLQHKNLVRLLGCCVEGEEKLLVYELLPNKSLDALLFDPDQRKLLDWQKRLNIILGICRGLLYLHRDSRLRIIHRDLKPSNILLDEELNPKISDFGMARIFDSKQDQANTLRVVGTYGYMSPEYALEGRFSEKSDVYSFGVLLLEIVSGKKNHKFSDHGSFNLLTYVWNQWNENDTLSVIDPAILNPSFEKQISKCIQVGLLCVQEFPEDRPDVPTLIYMLDNADNIETLPIPKQPGFTRSKVCSISEIITDGHDHGSSNDASLTALSGR</sequence>
<keyword evidence="24" id="KW-1185">Reference proteome</keyword>
<evidence type="ECO:0000259" key="21">
    <source>
        <dbReference type="PROSITE" id="PS50927"/>
    </source>
</evidence>
<accession>A0AAW1K5N7</accession>
<evidence type="ECO:0000256" key="15">
    <source>
        <dbReference type="ARBA" id="ARBA00023170"/>
    </source>
</evidence>
<dbReference type="PROSITE" id="PS50948">
    <property type="entry name" value="PAN"/>
    <property type="match status" value="1"/>
</dbReference>
<evidence type="ECO:0000256" key="9">
    <source>
        <dbReference type="ARBA" id="ARBA00022741"/>
    </source>
</evidence>
<dbReference type="InterPro" id="IPR001245">
    <property type="entry name" value="Ser-Thr/Tyr_kinase_cat_dom"/>
</dbReference>
<comment type="subcellular location">
    <subcellularLocation>
        <location evidence="1">Cell membrane</location>
        <topology evidence="1">Single-pass type I membrane protein</topology>
    </subcellularLocation>
</comment>
<evidence type="ECO:0000256" key="19">
    <source>
        <dbReference type="PIRNR" id="PIRNR000641"/>
    </source>
</evidence>
<evidence type="ECO:0000313" key="23">
    <source>
        <dbReference type="EMBL" id="KAK9714804.1"/>
    </source>
</evidence>
<feature type="domain" description="Apple" evidence="22">
    <location>
        <begin position="329"/>
        <end position="405"/>
    </location>
</feature>
<dbReference type="PANTHER" id="PTHR27002">
    <property type="entry name" value="RECEPTOR-LIKE SERINE/THREONINE-PROTEIN KINASE SD1-8"/>
    <property type="match status" value="1"/>
</dbReference>
<dbReference type="GO" id="GO:0005886">
    <property type="term" value="C:plasma membrane"/>
    <property type="evidence" value="ECO:0007669"/>
    <property type="project" value="UniProtKB-SubCell"/>
</dbReference>
<dbReference type="Pfam" id="PF08276">
    <property type="entry name" value="PAN_2"/>
    <property type="match status" value="1"/>
</dbReference>
<dbReference type="SUPFAM" id="SSF56112">
    <property type="entry name" value="Protein kinase-like (PK-like)"/>
    <property type="match status" value="1"/>
</dbReference>
<feature type="domain" description="Bulb-type lectin" evidence="21">
    <location>
        <begin position="6"/>
        <end position="130"/>
    </location>
</feature>
<evidence type="ECO:0000256" key="17">
    <source>
        <dbReference type="ARBA" id="ARBA00047899"/>
    </source>
</evidence>
<comment type="similarity">
    <text evidence="19">Belongs to the protein kinase superfamily. Ser/Thr protein kinase family.</text>
</comment>
<dbReference type="InterPro" id="IPR024171">
    <property type="entry name" value="SRK-like_kinase"/>
</dbReference>
<keyword evidence="10 19" id="KW-0418">Kinase</keyword>
<dbReference type="GO" id="GO:0048544">
    <property type="term" value="P:recognition of pollen"/>
    <property type="evidence" value="ECO:0007669"/>
    <property type="project" value="InterPro"/>
</dbReference>